<accession>A0A1R3RC22</accession>
<feature type="compositionally biased region" description="Polar residues" evidence="1">
    <location>
        <begin position="77"/>
        <end position="96"/>
    </location>
</feature>
<dbReference type="AlphaFoldDB" id="A0A1R3RC22"/>
<protein>
    <submittedName>
        <fullName evidence="2">Uncharacterized protein</fullName>
    </submittedName>
</protein>
<evidence type="ECO:0000313" key="2">
    <source>
        <dbReference type="EMBL" id="OOF92041.1"/>
    </source>
</evidence>
<name>A0A1R3RC22_ASPC5</name>
<sequence>MALAVQRPVDLRLGDGVNRKTTIQRPAAILTNVPLSWRYPLSAYPSPFPMLESTWLVFESCVTLDGRPVEIEMRPGSMTNKRTSAPVSDNASTVPAISTTSVPAAPVWWNAGGQQ</sequence>
<proteinExistence type="predicted"/>
<gene>
    <name evidence="2" type="ORF">ASPCADRAFT_210463</name>
</gene>
<dbReference type="EMBL" id="KV907508">
    <property type="protein sequence ID" value="OOF92041.1"/>
    <property type="molecule type" value="Genomic_DNA"/>
</dbReference>
<reference evidence="3" key="1">
    <citation type="journal article" date="2017" name="Genome Biol.">
        <title>Comparative genomics reveals high biological diversity and specific adaptations in the industrially and medically important fungal genus Aspergillus.</title>
        <authorList>
            <person name="de Vries R.P."/>
            <person name="Riley R."/>
            <person name="Wiebenga A."/>
            <person name="Aguilar-Osorio G."/>
            <person name="Amillis S."/>
            <person name="Uchima C.A."/>
            <person name="Anderluh G."/>
            <person name="Asadollahi M."/>
            <person name="Askin M."/>
            <person name="Barry K."/>
            <person name="Battaglia E."/>
            <person name="Bayram O."/>
            <person name="Benocci T."/>
            <person name="Braus-Stromeyer S.A."/>
            <person name="Caldana C."/>
            <person name="Canovas D."/>
            <person name="Cerqueira G.C."/>
            <person name="Chen F."/>
            <person name="Chen W."/>
            <person name="Choi C."/>
            <person name="Clum A."/>
            <person name="Dos Santos R.A."/>
            <person name="Damasio A.R."/>
            <person name="Diallinas G."/>
            <person name="Emri T."/>
            <person name="Fekete E."/>
            <person name="Flipphi M."/>
            <person name="Freyberg S."/>
            <person name="Gallo A."/>
            <person name="Gournas C."/>
            <person name="Habgood R."/>
            <person name="Hainaut M."/>
            <person name="Harispe M.L."/>
            <person name="Henrissat B."/>
            <person name="Hilden K.S."/>
            <person name="Hope R."/>
            <person name="Hossain A."/>
            <person name="Karabika E."/>
            <person name="Karaffa L."/>
            <person name="Karanyi Z."/>
            <person name="Krasevec N."/>
            <person name="Kuo A."/>
            <person name="Kusch H."/>
            <person name="LaButti K."/>
            <person name="Lagendijk E.L."/>
            <person name="Lapidus A."/>
            <person name="Levasseur A."/>
            <person name="Lindquist E."/>
            <person name="Lipzen A."/>
            <person name="Logrieco A.F."/>
            <person name="MacCabe A."/>
            <person name="Maekelae M.R."/>
            <person name="Malavazi I."/>
            <person name="Melin P."/>
            <person name="Meyer V."/>
            <person name="Mielnichuk N."/>
            <person name="Miskei M."/>
            <person name="Molnar A.P."/>
            <person name="Mule G."/>
            <person name="Ngan C.Y."/>
            <person name="Orejas M."/>
            <person name="Orosz E."/>
            <person name="Ouedraogo J.P."/>
            <person name="Overkamp K.M."/>
            <person name="Park H.-S."/>
            <person name="Perrone G."/>
            <person name="Piumi F."/>
            <person name="Punt P.J."/>
            <person name="Ram A.F."/>
            <person name="Ramon A."/>
            <person name="Rauscher S."/>
            <person name="Record E."/>
            <person name="Riano-Pachon D.M."/>
            <person name="Robert V."/>
            <person name="Roehrig J."/>
            <person name="Ruller R."/>
            <person name="Salamov A."/>
            <person name="Salih N.S."/>
            <person name="Samson R.A."/>
            <person name="Sandor E."/>
            <person name="Sanguinetti M."/>
            <person name="Schuetze T."/>
            <person name="Sepcic K."/>
            <person name="Shelest E."/>
            <person name="Sherlock G."/>
            <person name="Sophianopoulou V."/>
            <person name="Squina F.M."/>
            <person name="Sun H."/>
            <person name="Susca A."/>
            <person name="Todd R.B."/>
            <person name="Tsang A."/>
            <person name="Unkles S.E."/>
            <person name="van de Wiele N."/>
            <person name="van Rossen-Uffink D."/>
            <person name="Oliveira J.V."/>
            <person name="Vesth T.C."/>
            <person name="Visser J."/>
            <person name="Yu J.-H."/>
            <person name="Zhou M."/>
            <person name="Andersen M.R."/>
            <person name="Archer D.B."/>
            <person name="Baker S.E."/>
            <person name="Benoit I."/>
            <person name="Brakhage A.A."/>
            <person name="Braus G.H."/>
            <person name="Fischer R."/>
            <person name="Frisvad J.C."/>
            <person name="Goldman G.H."/>
            <person name="Houbraken J."/>
            <person name="Oakley B."/>
            <person name="Pocsi I."/>
            <person name="Scazzocchio C."/>
            <person name="Seiboth B."/>
            <person name="vanKuyk P.A."/>
            <person name="Wortman J."/>
            <person name="Dyer P.S."/>
            <person name="Grigoriev I.V."/>
        </authorList>
    </citation>
    <scope>NUCLEOTIDE SEQUENCE [LARGE SCALE GENOMIC DNA]</scope>
    <source>
        <strain evidence="3">ITEM 5010</strain>
    </source>
</reference>
<dbReference type="VEuPathDB" id="FungiDB:ASPCADRAFT_210463"/>
<feature type="region of interest" description="Disordered" evidence="1">
    <location>
        <begin position="73"/>
        <end position="96"/>
    </location>
</feature>
<evidence type="ECO:0000313" key="3">
    <source>
        <dbReference type="Proteomes" id="UP000188318"/>
    </source>
</evidence>
<dbReference type="Proteomes" id="UP000188318">
    <property type="component" value="Unassembled WGS sequence"/>
</dbReference>
<organism evidence="2 3">
    <name type="scientific">Aspergillus carbonarius (strain ITEM 5010)</name>
    <dbReference type="NCBI Taxonomy" id="602072"/>
    <lineage>
        <taxon>Eukaryota</taxon>
        <taxon>Fungi</taxon>
        <taxon>Dikarya</taxon>
        <taxon>Ascomycota</taxon>
        <taxon>Pezizomycotina</taxon>
        <taxon>Eurotiomycetes</taxon>
        <taxon>Eurotiomycetidae</taxon>
        <taxon>Eurotiales</taxon>
        <taxon>Aspergillaceae</taxon>
        <taxon>Aspergillus</taxon>
        <taxon>Aspergillus subgen. Circumdati</taxon>
    </lineage>
</organism>
<keyword evidence="3" id="KW-1185">Reference proteome</keyword>
<evidence type="ECO:0000256" key="1">
    <source>
        <dbReference type="SAM" id="MobiDB-lite"/>
    </source>
</evidence>